<dbReference type="EMBL" id="JACWMY010000013">
    <property type="protein sequence ID" value="MBD1366557.1"/>
    <property type="molecule type" value="Genomic_DNA"/>
</dbReference>
<keyword evidence="2" id="KW-1185">Reference proteome</keyword>
<comment type="caution">
    <text evidence="1">The sequence shown here is derived from an EMBL/GenBank/DDBJ whole genome shotgun (WGS) entry which is preliminary data.</text>
</comment>
<gene>
    <name evidence="1" type="ORF">IDJ77_22275</name>
</gene>
<proteinExistence type="predicted"/>
<evidence type="ECO:0000313" key="2">
    <source>
        <dbReference type="Proteomes" id="UP000606600"/>
    </source>
</evidence>
<accession>A0ABR7WZ76</accession>
<name>A0ABR7WZ76_9SPHI</name>
<dbReference type="Proteomes" id="UP000606600">
    <property type="component" value="Unassembled WGS sequence"/>
</dbReference>
<protein>
    <submittedName>
        <fullName evidence="1">Uncharacterized protein</fullName>
    </submittedName>
</protein>
<dbReference type="RefSeq" id="WP_191191199.1">
    <property type="nucleotide sequence ID" value="NZ_JACWMY010000013.1"/>
</dbReference>
<organism evidence="1 2">
    <name type="scientific">Mucilaginibacter pankratovii</name>
    <dbReference type="NCBI Taxonomy" id="2772110"/>
    <lineage>
        <taxon>Bacteria</taxon>
        <taxon>Pseudomonadati</taxon>
        <taxon>Bacteroidota</taxon>
        <taxon>Sphingobacteriia</taxon>
        <taxon>Sphingobacteriales</taxon>
        <taxon>Sphingobacteriaceae</taxon>
        <taxon>Mucilaginibacter</taxon>
    </lineage>
</organism>
<sequence length="96" mass="11326">MKKAELVEFLDSWNQLDKAEGDYKPINPYQLHAIFVSPNFFLKWYLLPGPFNDLAKELEYEFDPGNENKIIFMYSDQRVEIEKLVDIGEPELRLIG</sequence>
<evidence type="ECO:0000313" key="1">
    <source>
        <dbReference type="EMBL" id="MBD1366557.1"/>
    </source>
</evidence>
<reference evidence="1 2" key="1">
    <citation type="submission" date="2020-09" db="EMBL/GenBank/DDBJ databases">
        <title>Novel species of Mucilaginibacter isolated from a glacier on the Tibetan Plateau.</title>
        <authorList>
            <person name="Liu Q."/>
            <person name="Xin Y.-H."/>
        </authorList>
    </citation>
    <scope>NUCLEOTIDE SEQUENCE [LARGE SCALE GENOMIC DNA]</scope>
    <source>
        <strain evidence="1 2">ZT4R22</strain>
    </source>
</reference>